<dbReference type="Proteomes" id="UP000001640">
    <property type="component" value="Chromosome 2"/>
</dbReference>
<dbReference type="STRING" id="1064592.G0V9Z2"/>
<evidence type="ECO:0000256" key="1">
    <source>
        <dbReference type="PROSITE-ProRule" id="PRU00175"/>
    </source>
</evidence>
<dbReference type="GO" id="GO:0008270">
    <property type="term" value="F:zinc ion binding"/>
    <property type="evidence" value="ECO:0007669"/>
    <property type="project" value="UniProtKB-KW"/>
</dbReference>
<dbReference type="InterPro" id="IPR038382">
    <property type="entry name" value="Ste5_C_sf"/>
</dbReference>
<dbReference type="FunCoup" id="G0V9Z2">
    <property type="interactions" value="119"/>
</dbReference>
<feature type="region of interest" description="Disordered" evidence="2">
    <location>
        <begin position="1"/>
        <end position="124"/>
    </location>
</feature>
<accession>G0V9Z2</accession>
<dbReference type="KEGG" id="ncs:NCAS_0B03930"/>
<dbReference type="InterPro" id="IPR001841">
    <property type="entry name" value="Znf_RING"/>
</dbReference>
<feature type="compositionally biased region" description="Polar residues" evidence="2">
    <location>
        <begin position="101"/>
        <end position="115"/>
    </location>
</feature>
<feature type="region of interest" description="Disordered" evidence="2">
    <location>
        <begin position="846"/>
        <end position="929"/>
    </location>
</feature>
<dbReference type="GO" id="GO:0005078">
    <property type="term" value="F:MAP-kinase scaffold activity"/>
    <property type="evidence" value="ECO:0007669"/>
    <property type="project" value="EnsemblFungi"/>
</dbReference>
<dbReference type="SUPFAM" id="SSF57850">
    <property type="entry name" value="RING/U-box"/>
    <property type="match status" value="1"/>
</dbReference>
<keyword evidence="5" id="KW-1185">Reference proteome</keyword>
<dbReference type="GO" id="GO:0070867">
    <property type="term" value="C:mating projection tip membrane"/>
    <property type="evidence" value="ECO:0007669"/>
    <property type="project" value="EnsemblFungi"/>
</dbReference>
<protein>
    <recommendedName>
        <fullName evidence="3">RING-type domain-containing protein</fullName>
    </recommendedName>
</protein>
<keyword evidence="1" id="KW-0479">Metal-binding</keyword>
<dbReference type="InterPro" id="IPR021106">
    <property type="entry name" value="Ste5_Fus3-bd_dom"/>
</dbReference>
<dbReference type="PROSITE" id="PS50089">
    <property type="entry name" value="ZF_RING_2"/>
    <property type="match status" value="1"/>
</dbReference>
<evidence type="ECO:0000313" key="5">
    <source>
        <dbReference type="Proteomes" id="UP000001640"/>
    </source>
</evidence>
<dbReference type="GO" id="GO:0043409">
    <property type="term" value="P:negative regulation of MAPK cascade"/>
    <property type="evidence" value="ECO:0007669"/>
    <property type="project" value="EnsemblFungi"/>
</dbReference>
<dbReference type="GO" id="GO:0031681">
    <property type="term" value="F:G-protein beta-subunit binding"/>
    <property type="evidence" value="ECO:0007669"/>
    <property type="project" value="EnsemblFungi"/>
</dbReference>
<reference evidence="4 5" key="1">
    <citation type="journal article" date="2011" name="Proc. Natl. Acad. Sci. U.S.A.">
        <title>Evolutionary erosion of yeast sex chromosomes by mating-type switching accidents.</title>
        <authorList>
            <person name="Gordon J.L."/>
            <person name="Armisen D."/>
            <person name="Proux-Wera E."/>
            <person name="Oheigeartaigh S.S."/>
            <person name="Byrne K.P."/>
            <person name="Wolfe K.H."/>
        </authorList>
    </citation>
    <scope>NUCLEOTIDE SEQUENCE [LARGE SCALE GENOMIC DNA]</scope>
    <source>
        <strain evidence="5">ATCC 76901 / BCRC 22586 / CBS 4309 / NBRC 1992 / NRRL Y-12630</strain>
    </source>
</reference>
<dbReference type="GO" id="GO:0000750">
    <property type="term" value="P:pheromone-dependent signal transduction involved in conjugation with cellular fusion"/>
    <property type="evidence" value="ECO:0007669"/>
    <property type="project" value="EnsemblFungi"/>
</dbReference>
<feature type="compositionally biased region" description="Polar residues" evidence="2">
    <location>
        <begin position="852"/>
        <end position="887"/>
    </location>
</feature>
<keyword evidence="1" id="KW-0862">Zinc</keyword>
<dbReference type="GO" id="GO:0005634">
    <property type="term" value="C:nucleus"/>
    <property type="evidence" value="ECO:0007669"/>
    <property type="project" value="EnsemblFungi"/>
</dbReference>
<dbReference type="GO" id="GO:0005737">
    <property type="term" value="C:cytoplasm"/>
    <property type="evidence" value="ECO:0007669"/>
    <property type="project" value="EnsemblFungi"/>
</dbReference>
<dbReference type="EMBL" id="HE576753">
    <property type="protein sequence ID" value="CCC68477.1"/>
    <property type="molecule type" value="Genomic_DNA"/>
</dbReference>
<feature type="compositionally biased region" description="Polar residues" evidence="2">
    <location>
        <begin position="906"/>
        <end position="929"/>
    </location>
</feature>
<dbReference type="GO" id="GO:0005546">
    <property type="term" value="F:phosphatidylinositol-4,5-bisphosphate binding"/>
    <property type="evidence" value="ECO:0007669"/>
    <property type="project" value="EnsemblFungi"/>
</dbReference>
<dbReference type="eggNOG" id="ENOG502QQID">
    <property type="taxonomic scope" value="Eukaryota"/>
</dbReference>
<dbReference type="AlphaFoldDB" id="G0V9Z2"/>
<proteinExistence type="predicted"/>
<reference key="2">
    <citation type="submission" date="2011-08" db="EMBL/GenBank/DDBJ databases">
        <title>Genome sequence of Naumovozyma castellii.</title>
        <authorList>
            <person name="Gordon J.L."/>
            <person name="Armisen D."/>
            <person name="Proux-Wera E."/>
            <person name="OhEigeartaigh S.S."/>
            <person name="Byrne K.P."/>
            <person name="Wolfe K.H."/>
        </authorList>
    </citation>
    <scope>NUCLEOTIDE SEQUENCE</scope>
    <source>
        <strain>Type strain:CBS 4309</strain>
    </source>
</reference>
<dbReference type="OrthoDB" id="299997at2759"/>
<sequence>MITESERPSFNTLPGIFPSMQQSPRQPPRLNTSLTTHYEPLKTPSPLLRGKSWTEKLTSTVQRSGGKKNKIKATPASHLSLSPALLRSSSMSPPPNPKVVTPSTQISHPFRTSSLPRPRSTLFTPKHREMSDSALSMSRSETPPKIVPFGYPKLKNSIKKSFLNESCTLCDEPISNRSTGERIIELECGHLSHQECLIVSFEHSSNMQSYDFYSMFPECTKCKETKMESVKCIPKNEELKDRLISDFLITNGTTTQEPIPQSPSTIVQPTFHVVTPVLSSPSHTPLQNMQAHTLIQQQQISPSYLERSDDFPLADAPINKPKSLPLHNHLGSSRHSFFPSTVAQIQKTQKARGSSIYGSSSIISSVPDEDESIITGSDLTTSGNGNDIPVPILRSYFIQTLLNSFDERLTDWQIDSQYGLLRLVDKLMVSTDEVNYTTSWCFLLESALIIATVIDDDSSIVNNEGEGNLLSTKLTNLQIYKPIENIKVNTVKSSVLKCVISDEHSGELKEIYLTENLDSDSSKVVQKWISALLDYNLKFNENTFTSTLPLPPVIRKLSEENESEGTFASLIGPNKILEVSSVEQSHDSVIIRRGFSLSQNQVGRNNRDTITTVMTTISSILSLKRERPDDVVIVLQIDFKKIKNEDDYTTIYNTLKALTFKFPRLKACIVDAERNTLAIEPVADFIKNKDELRNLKDREIGKTFNIPWLKETLYPSGIRQNIGIVVISNSSMENDKSVLLMDFQPFTCAGRRRPNELKLKVGYLNVDYSEKVNELVEIESWCSLLETLCYSLTLNFDDDGDTYDDGEDDDISNFNSDVESTTTIHIDTPLVEDDLLNTSSVYDEHMKDSISPAGNSSNLTDPEINQDSLSSKSELTPNWASRPTSPEKNQEFDPLLNDIEKAIEEIQQSKGDINTSSSHSNKGTLYSYL</sequence>
<organism evidence="4 5">
    <name type="scientific">Naumovozyma castellii</name>
    <name type="common">Yeast</name>
    <name type="synonym">Saccharomyces castellii</name>
    <dbReference type="NCBI Taxonomy" id="27288"/>
    <lineage>
        <taxon>Eukaryota</taxon>
        <taxon>Fungi</taxon>
        <taxon>Dikarya</taxon>
        <taxon>Ascomycota</taxon>
        <taxon>Saccharomycotina</taxon>
        <taxon>Saccharomycetes</taxon>
        <taxon>Saccharomycetales</taxon>
        <taxon>Saccharomycetaceae</taxon>
        <taxon>Naumovozyma</taxon>
    </lineage>
</organism>
<dbReference type="Gene3D" id="3.40.50.11070">
    <property type="entry name" value="Protein Ste5, Fus3-binding domain"/>
    <property type="match status" value="1"/>
</dbReference>
<dbReference type="Pfam" id="PF12194">
    <property type="entry name" value="Ste5_C"/>
    <property type="match status" value="1"/>
</dbReference>
<dbReference type="OMA" id="SHQECLI"/>
<dbReference type="GO" id="GO:0001403">
    <property type="term" value="P:invasive growth in response to glucose limitation"/>
    <property type="evidence" value="ECO:0007669"/>
    <property type="project" value="EnsemblFungi"/>
</dbReference>
<dbReference type="HOGENOM" id="CLU_013813_0_0_1"/>
<evidence type="ECO:0000256" key="2">
    <source>
        <dbReference type="SAM" id="MobiDB-lite"/>
    </source>
</evidence>
<dbReference type="RefSeq" id="XP_003674850.1">
    <property type="nucleotide sequence ID" value="XM_003674802.1"/>
</dbReference>
<name>G0V9Z2_NAUCA</name>
<dbReference type="GeneID" id="96902036"/>
<feature type="compositionally biased region" description="Low complexity" evidence="2">
    <location>
        <begin position="75"/>
        <end position="91"/>
    </location>
</feature>
<gene>
    <name evidence="4" type="primary">NCAS0B03930</name>
    <name evidence="4" type="ordered locus">NCAS_0B03930</name>
</gene>
<evidence type="ECO:0000259" key="3">
    <source>
        <dbReference type="PROSITE" id="PS50089"/>
    </source>
</evidence>
<evidence type="ECO:0000313" key="4">
    <source>
        <dbReference type="EMBL" id="CCC68477.1"/>
    </source>
</evidence>
<feature type="domain" description="RING-type" evidence="3">
    <location>
        <begin position="167"/>
        <end position="223"/>
    </location>
</feature>
<keyword evidence="1" id="KW-0863">Zinc-finger</keyword>
<dbReference type="InParanoid" id="G0V9Z2"/>